<organism evidence="1 2">
    <name type="scientific">Actinomadura gamaensis</name>
    <dbReference type="NCBI Taxonomy" id="1763541"/>
    <lineage>
        <taxon>Bacteria</taxon>
        <taxon>Bacillati</taxon>
        <taxon>Actinomycetota</taxon>
        <taxon>Actinomycetes</taxon>
        <taxon>Streptosporangiales</taxon>
        <taxon>Thermomonosporaceae</taxon>
        <taxon>Actinomadura</taxon>
    </lineage>
</organism>
<proteinExistence type="predicted"/>
<protein>
    <submittedName>
        <fullName evidence="1">TOMM leader peptide-binding protein</fullName>
    </submittedName>
</protein>
<gene>
    <name evidence="1" type="ORF">ACFPCY_13770</name>
</gene>
<evidence type="ECO:0000313" key="2">
    <source>
        <dbReference type="Proteomes" id="UP001595872"/>
    </source>
</evidence>
<dbReference type="SUPFAM" id="SSF69572">
    <property type="entry name" value="Activating enzymes of the ubiquitin-like proteins"/>
    <property type="match status" value="1"/>
</dbReference>
<dbReference type="NCBIfam" id="TIGR03882">
    <property type="entry name" value="cyclo_dehyd_2"/>
    <property type="match status" value="1"/>
</dbReference>
<comment type="caution">
    <text evidence="1">The sequence shown here is derived from an EMBL/GenBank/DDBJ whole genome shotgun (WGS) entry which is preliminary data.</text>
</comment>
<dbReference type="RefSeq" id="WP_378254965.1">
    <property type="nucleotide sequence ID" value="NZ_JBHSIT010000003.1"/>
</dbReference>
<reference evidence="2" key="1">
    <citation type="journal article" date="2019" name="Int. J. Syst. Evol. Microbiol.">
        <title>The Global Catalogue of Microorganisms (GCM) 10K type strain sequencing project: providing services to taxonomists for standard genome sequencing and annotation.</title>
        <authorList>
            <consortium name="The Broad Institute Genomics Platform"/>
            <consortium name="The Broad Institute Genome Sequencing Center for Infectious Disease"/>
            <person name="Wu L."/>
            <person name="Ma J."/>
        </authorList>
    </citation>
    <scope>NUCLEOTIDE SEQUENCE [LARGE SCALE GENOMIC DNA]</scope>
    <source>
        <strain evidence="2">KLKA75</strain>
    </source>
</reference>
<dbReference type="EMBL" id="JBHSIT010000003">
    <property type="protein sequence ID" value="MFC4908397.1"/>
    <property type="molecule type" value="Genomic_DNA"/>
</dbReference>
<name>A0ABV9TW77_9ACTN</name>
<dbReference type="Gene3D" id="3.40.50.720">
    <property type="entry name" value="NAD(P)-binding Rossmann-like Domain"/>
    <property type="match status" value="1"/>
</dbReference>
<keyword evidence="2" id="KW-1185">Reference proteome</keyword>
<dbReference type="InterPro" id="IPR035985">
    <property type="entry name" value="Ubiquitin-activating_enz"/>
</dbReference>
<accession>A0ABV9TW77</accession>
<sequence length="342" mass="36338">MADGNARLRPGYTVVAHGPDSVELRTGLWRATTLTLVDDDRTGALFRLVKGLDGTVSPDGLARREGVPPDVVAALVRDLAAAGAIEEHPSSALDLYLEEVALTTDFRHEPRVRPVLLLGDPALTEPIGAAVEEALAGRSAGVHRADDATWKAITGATPSAFHDSVNLAELTGSLERWRGSFAIFAETAPNPLRYQAWNRVALELDIPWLHATVDGPFAFVGPTVLPGRSACYECLERRLLDGLRERAGYLKYKDALAEGAVSGVPAPVLAPVRTLLAGHAALHAVDLLLTGTSFTLDKVLSVHAPTSEIAYHDVLRHPGCPGCAPQPGRDGAALYTDPRAEG</sequence>
<evidence type="ECO:0000313" key="1">
    <source>
        <dbReference type="EMBL" id="MFC4908397.1"/>
    </source>
</evidence>
<dbReference type="InterPro" id="IPR022291">
    <property type="entry name" value="Bacteriocin_synth_cyclodeHase"/>
</dbReference>
<dbReference type="Proteomes" id="UP001595872">
    <property type="component" value="Unassembled WGS sequence"/>
</dbReference>